<comment type="caution">
    <text evidence="2">The sequence shown here is derived from an EMBL/GenBank/DDBJ whole genome shotgun (WGS) entry which is preliminary data.</text>
</comment>
<organism evidence="2 3">
    <name type="scientific">Apodospora peruviana</name>
    <dbReference type="NCBI Taxonomy" id="516989"/>
    <lineage>
        <taxon>Eukaryota</taxon>
        <taxon>Fungi</taxon>
        <taxon>Dikarya</taxon>
        <taxon>Ascomycota</taxon>
        <taxon>Pezizomycotina</taxon>
        <taxon>Sordariomycetes</taxon>
        <taxon>Sordariomycetidae</taxon>
        <taxon>Sordariales</taxon>
        <taxon>Lasiosphaeriaceae</taxon>
        <taxon>Apodospora</taxon>
    </lineage>
</organism>
<dbReference type="AlphaFoldDB" id="A0AAE0HU12"/>
<dbReference type="EMBL" id="JAUEDM010000009">
    <property type="protein sequence ID" value="KAK3312584.1"/>
    <property type="molecule type" value="Genomic_DNA"/>
</dbReference>
<accession>A0AAE0HU12</accession>
<dbReference type="Proteomes" id="UP001283341">
    <property type="component" value="Unassembled WGS sequence"/>
</dbReference>
<feature type="non-terminal residue" evidence="2">
    <location>
        <position position="1"/>
    </location>
</feature>
<evidence type="ECO:0000313" key="2">
    <source>
        <dbReference type="EMBL" id="KAK3312584.1"/>
    </source>
</evidence>
<proteinExistence type="predicted"/>
<name>A0AAE0HU12_9PEZI</name>
<keyword evidence="1" id="KW-0732">Signal</keyword>
<keyword evidence="3" id="KW-1185">Reference proteome</keyword>
<evidence type="ECO:0000256" key="1">
    <source>
        <dbReference type="SAM" id="SignalP"/>
    </source>
</evidence>
<sequence length="284" mass="28094">MKASYTSILLALQALSVVALPRGQNRAQSSSTAVESVASTVATVGTSTTAGAAASGTASVTSASATATAGAGAGAGEEEKAENEVEQEGQFGTVINLGGGDVKTDTEFPPGVIGRFEVEFQNAQARLLRVTENKTPAAPPPGFTALEPVSYIVEIGGGASTGFTLSKIDYIRNADSTVDIRTGQIGKLCKETNSFVIGAGVGELEFEDDENELTLTVKDLVGEWAMFLPDAAAAGGAGGAGAGAAAGEGATAGEGAATGGNKAASPITAGCEAGTLCRSLLDAI</sequence>
<feature type="chain" id="PRO_5042149809" evidence="1">
    <location>
        <begin position="20"/>
        <end position="284"/>
    </location>
</feature>
<gene>
    <name evidence="2" type="ORF">B0H66DRAFT_459442</name>
</gene>
<evidence type="ECO:0000313" key="3">
    <source>
        <dbReference type="Proteomes" id="UP001283341"/>
    </source>
</evidence>
<feature type="signal peptide" evidence="1">
    <location>
        <begin position="1"/>
        <end position="19"/>
    </location>
</feature>
<reference evidence="2" key="2">
    <citation type="submission" date="2023-06" db="EMBL/GenBank/DDBJ databases">
        <authorList>
            <consortium name="Lawrence Berkeley National Laboratory"/>
            <person name="Haridas S."/>
            <person name="Hensen N."/>
            <person name="Bonometti L."/>
            <person name="Westerberg I."/>
            <person name="Brannstrom I.O."/>
            <person name="Guillou S."/>
            <person name="Cros-Aarteil S."/>
            <person name="Calhoun S."/>
            <person name="Kuo A."/>
            <person name="Mondo S."/>
            <person name="Pangilinan J."/>
            <person name="Riley R."/>
            <person name="Labutti K."/>
            <person name="Andreopoulos B."/>
            <person name="Lipzen A."/>
            <person name="Chen C."/>
            <person name="Yanf M."/>
            <person name="Daum C."/>
            <person name="Ng V."/>
            <person name="Clum A."/>
            <person name="Steindorff A."/>
            <person name="Ohm R."/>
            <person name="Martin F."/>
            <person name="Silar P."/>
            <person name="Natvig D."/>
            <person name="Lalanne C."/>
            <person name="Gautier V."/>
            <person name="Ament-Velasquez S.L."/>
            <person name="Kruys A."/>
            <person name="Hutchinson M.I."/>
            <person name="Powell A.J."/>
            <person name="Barry K."/>
            <person name="Miller A.N."/>
            <person name="Grigoriev I.V."/>
            <person name="Debuchy R."/>
            <person name="Gladieux P."/>
            <person name="Thoren M.H."/>
            <person name="Johannesson H."/>
        </authorList>
    </citation>
    <scope>NUCLEOTIDE SEQUENCE</scope>
    <source>
        <strain evidence="2">CBS 118394</strain>
    </source>
</reference>
<reference evidence="2" key="1">
    <citation type="journal article" date="2023" name="Mol. Phylogenet. Evol.">
        <title>Genome-scale phylogeny and comparative genomics of the fungal order Sordariales.</title>
        <authorList>
            <person name="Hensen N."/>
            <person name="Bonometti L."/>
            <person name="Westerberg I."/>
            <person name="Brannstrom I.O."/>
            <person name="Guillou S."/>
            <person name="Cros-Aarteil S."/>
            <person name="Calhoun S."/>
            <person name="Haridas S."/>
            <person name="Kuo A."/>
            <person name="Mondo S."/>
            <person name="Pangilinan J."/>
            <person name="Riley R."/>
            <person name="LaButti K."/>
            <person name="Andreopoulos B."/>
            <person name="Lipzen A."/>
            <person name="Chen C."/>
            <person name="Yan M."/>
            <person name="Daum C."/>
            <person name="Ng V."/>
            <person name="Clum A."/>
            <person name="Steindorff A."/>
            <person name="Ohm R.A."/>
            <person name="Martin F."/>
            <person name="Silar P."/>
            <person name="Natvig D.O."/>
            <person name="Lalanne C."/>
            <person name="Gautier V."/>
            <person name="Ament-Velasquez S.L."/>
            <person name="Kruys A."/>
            <person name="Hutchinson M.I."/>
            <person name="Powell A.J."/>
            <person name="Barry K."/>
            <person name="Miller A.N."/>
            <person name="Grigoriev I.V."/>
            <person name="Debuchy R."/>
            <person name="Gladieux P."/>
            <person name="Hiltunen Thoren M."/>
            <person name="Johannesson H."/>
        </authorList>
    </citation>
    <scope>NUCLEOTIDE SEQUENCE</scope>
    <source>
        <strain evidence="2">CBS 118394</strain>
    </source>
</reference>
<protein>
    <submittedName>
        <fullName evidence="2">Uncharacterized protein</fullName>
    </submittedName>
</protein>